<feature type="compositionally biased region" description="Low complexity" evidence="1">
    <location>
        <begin position="31"/>
        <end position="42"/>
    </location>
</feature>
<organism evidence="2 3">
    <name type="scientific">Triparma columacea</name>
    <dbReference type="NCBI Taxonomy" id="722753"/>
    <lineage>
        <taxon>Eukaryota</taxon>
        <taxon>Sar</taxon>
        <taxon>Stramenopiles</taxon>
        <taxon>Ochrophyta</taxon>
        <taxon>Bolidophyceae</taxon>
        <taxon>Parmales</taxon>
        <taxon>Triparmaceae</taxon>
        <taxon>Triparma</taxon>
    </lineage>
</organism>
<feature type="region of interest" description="Disordered" evidence="1">
    <location>
        <begin position="570"/>
        <end position="597"/>
    </location>
</feature>
<evidence type="ECO:0000256" key="1">
    <source>
        <dbReference type="SAM" id="MobiDB-lite"/>
    </source>
</evidence>
<dbReference type="Proteomes" id="UP001165065">
    <property type="component" value="Unassembled WGS sequence"/>
</dbReference>
<comment type="caution">
    <text evidence="2">The sequence shown here is derived from an EMBL/GenBank/DDBJ whole genome shotgun (WGS) entry which is preliminary data.</text>
</comment>
<dbReference type="AlphaFoldDB" id="A0A9W7GNM1"/>
<feature type="region of interest" description="Disordered" evidence="1">
    <location>
        <begin position="1"/>
        <end position="83"/>
    </location>
</feature>
<accession>A0A9W7GNM1</accession>
<keyword evidence="3" id="KW-1185">Reference proteome</keyword>
<name>A0A9W7GNM1_9STRA</name>
<feature type="compositionally biased region" description="Basic and acidic residues" evidence="1">
    <location>
        <begin position="970"/>
        <end position="981"/>
    </location>
</feature>
<evidence type="ECO:0000313" key="3">
    <source>
        <dbReference type="Proteomes" id="UP001165065"/>
    </source>
</evidence>
<feature type="compositionally biased region" description="Pro residues" evidence="1">
    <location>
        <begin position="43"/>
        <end position="54"/>
    </location>
</feature>
<dbReference type="EMBL" id="BRYA01000358">
    <property type="protein sequence ID" value="GMI47768.1"/>
    <property type="molecule type" value="Genomic_DNA"/>
</dbReference>
<reference evidence="3" key="1">
    <citation type="journal article" date="2023" name="Commun. Biol.">
        <title>Genome analysis of Parmales, the sister group of diatoms, reveals the evolutionary specialization of diatoms from phago-mixotrophs to photoautotrophs.</title>
        <authorList>
            <person name="Ban H."/>
            <person name="Sato S."/>
            <person name="Yoshikawa S."/>
            <person name="Yamada K."/>
            <person name="Nakamura Y."/>
            <person name="Ichinomiya M."/>
            <person name="Sato N."/>
            <person name="Blanc-Mathieu R."/>
            <person name="Endo H."/>
            <person name="Kuwata A."/>
            <person name="Ogata H."/>
        </authorList>
    </citation>
    <scope>NUCLEOTIDE SEQUENCE [LARGE SCALE GENOMIC DNA]</scope>
</reference>
<gene>
    <name evidence="2" type="ORF">TrCOL_g5849</name>
</gene>
<feature type="region of interest" description="Disordered" evidence="1">
    <location>
        <begin position="951"/>
        <end position="981"/>
    </location>
</feature>
<protein>
    <submittedName>
        <fullName evidence="2">Uncharacterized protein</fullName>
    </submittedName>
</protein>
<evidence type="ECO:0000313" key="2">
    <source>
        <dbReference type="EMBL" id="GMI47768.1"/>
    </source>
</evidence>
<proteinExistence type="predicted"/>
<sequence length="981" mass="108678">MSSGSGSEKPTKKPRTADSTPTSPRTQHTEPAANLPSSSLPATLPPPASIPPATNPTNSSDSVDDDDVADEAANYPDYEDDDGIADEEALKDINIDPEDKQQLFEAFKARATMFKEIMSPSAAKNLLLQHSSESPVSKAAELDALDAMLEKEGIEGVYFRWPFSSAAFGTFLPVRDNIRLRSSLGETRNMHPNTKLSEDHVELFNIAYTILLQHKFKKCAKPFLQDAFVYYIVHKGEETGLGEGEEEDIESFEETLVNAAPGEHKGEALSTMQTDKDLNLANALAFLKTYPTDIDFERLSRPNGPVVMYRLGKKVPTNINPFNQEPNPFAQRFSQFSHAKAFQSRVQGDNPQRDESNDVYANRMRGAVDKAYKELKVEVPKEGIPNSAWNASSFGPSISCLSQTMCLVVMYYFILKGSKQEDLDKIMTYLYACEGSPSNSHQASSVYVATAEWDNLEPYDAKQLKGFIDTFFGLTLGAARRAPEWGLRWVRPWFKRHMMQKSTEDEGNDDMDNNDPSYLMLEKEILRIKTVGSSTFKGKMSVTNMKGVEITNICRPSAAQAKEFIEEPSKMDLSSAPAALPPTAPAPAAAAPAAAPLPPPTAPVIQTAAAAPAAQNPPILSAGSSSDNNYLPIRRVNDFSLVKESIMTHLISFGLRAGAIRVLNPKKRNVGFLTRAKLLTDATLDCPTMRNLWFVFPLFLNGVPSHDWTKRAVVTEMLLRILKGPGASSKVAWIANKEDRIKNTFYNVATGGAAFVILLLKIEFNLFTNEEKEIKKGVKDLFRVAMDEDDKIHDCLVSVGWSATKEAAARLVAFGLFQNIDSLDRSEDVNSFANLDSITNAVKDDDITLAQAALLRTSPYSGCRLRECGDKGIEIIYEEARKFNKDDRTNGVNKLKEDIEEKFEEIKPFVKPIQTSLQESFREDDQFKSYHEYFPQTDDEVEEMRGDDVENEGMDEMMRGGDEGGGVEDEMMRGGDEGGGV</sequence>
<feature type="compositionally biased region" description="Polar residues" evidence="1">
    <location>
        <begin position="17"/>
        <end position="26"/>
    </location>
</feature>